<dbReference type="EMBL" id="FOUY01000047">
    <property type="protein sequence ID" value="SFO35950.1"/>
    <property type="molecule type" value="Genomic_DNA"/>
</dbReference>
<dbReference type="Proteomes" id="UP000199614">
    <property type="component" value="Unassembled WGS sequence"/>
</dbReference>
<dbReference type="AlphaFoldDB" id="A0A1I5GJ37"/>
<name>A0A1I5GJ37_PSUAM</name>
<dbReference type="STRING" id="260086.SAMN05216207_104718"/>
<sequence>MTRTRRPRAEGGRPRTTTVSFSESEWAAIEAAAARAAMAPGAWVGDSAARAAELPEPVVPGARVSAGSAGSRMQRLMGLRSELMEDRRVLRNIGGNLNDIARVANTDGALESTVGQVAQMVARAVERIDRTVAEVDQQVSEAMPQARRSRSRR</sequence>
<gene>
    <name evidence="2" type="ORF">SAMN05216207_104718</name>
</gene>
<keyword evidence="3" id="KW-1185">Reference proteome</keyword>
<evidence type="ECO:0000313" key="3">
    <source>
        <dbReference type="Proteomes" id="UP000199614"/>
    </source>
</evidence>
<evidence type="ECO:0000256" key="1">
    <source>
        <dbReference type="SAM" id="MobiDB-lite"/>
    </source>
</evidence>
<organism evidence="2 3">
    <name type="scientific">Pseudonocardia ammonioxydans</name>
    <dbReference type="NCBI Taxonomy" id="260086"/>
    <lineage>
        <taxon>Bacteria</taxon>
        <taxon>Bacillati</taxon>
        <taxon>Actinomycetota</taxon>
        <taxon>Actinomycetes</taxon>
        <taxon>Pseudonocardiales</taxon>
        <taxon>Pseudonocardiaceae</taxon>
        <taxon>Pseudonocardia</taxon>
    </lineage>
</organism>
<protein>
    <recommendedName>
        <fullName evidence="4">Mobilisation protein (MobC)</fullName>
    </recommendedName>
</protein>
<accession>A0A1I5GJ37</accession>
<feature type="region of interest" description="Disordered" evidence="1">
    <location>
        <begin position="1"/>
        <end position="22"/>
    </location>
</feature>
<proteinExistence type="predicted"/>
<evidence type="ECO:0008006" key="4">
    <source>
        <dbReference type="Google" id="ProtNLM"/>
    </source>
</evidence>
<reference evidence="2 3" key="1">
    <citation type="submission" date="2016-10" db="EMBL/GenBank/DDBJ databases">
        <authorList>
            <person name="de Groot N.N."/>
        </authorList>
    </citation>
    <scope>NUCLEOTIDE SEQUENCE [LARGE SCALE GENOMIC DNA]</scope>
    <source>
        <strain evidence="2 3">CGMCC 4.1877</strain>
    </source>
</reference>
<evidence type="ECO:0000313" key="2">
    <source>
        <dbReference type="EMBL" id="SFO35950.1"/>
    </source>
</evidence>